<name>A0ABY9RIB2_9BURK</name>
<evidence type="ECO:0000313" key="3">
    <source>
        <dbReference type="Proteomes" id="UP001181355"/>
    </source>
</evidence>
<dbReference type="InterPro" id="IPR002798">
    <property type="entry name" value="SpoIIM-like"/>
</dbReference>
<keyword evidence="1" id="KW-1133">Transmembrane helix</keyword>
<feature type="transmembrane region" description="Helical" evidence="1">
    <location>
        <begin position="295"/>
        <end position="313"/>
    </location>
</feature>
<dbReference type="Proteomes" id="UP001181355">
    <property type="component" value="Chromosome"/>
</dbReference>
<reference evidence="2" key="1">
    <citation type="submission" date="2023-09" db="EMBL/GenBank/DDBJ databases">
        <title>Undibacterium sp. 20NA77.5 isolated from freshwater.</title>
        <authorList>
            <person name="Le V."/>
            <person name="Ko S.-R."/>
            <person name="Ahn C.-Y."/>
            <person name="Oh H.-M."/>
        </authorList>
    </citation>
    <scope>NUCLEOTIDE SEQUENCE</scope>
    <source>
        <strain evidence="2">20NA77.5</strain>
    </source>
</reference>
<feature type="transmembrane region" description="Helical" evidence="1">
    <location>
        <begin position="176"/>
        <end position="194"/>
    </location>
</feature>
<feature type="transmembrane region" description="Helical" evidence="1">
    <location>
        <begin position="101"/>
        <end position="123"/>
    </location>
</feature>
<dbReference type="PANTHER" id="PTHR35337:SF1">
    <property type="entry name" value="SLR1478 PROTEIN"/>
    <property type="match status" value="1"/>
</dbReference>
<protein>
    <submittedName>
        <fullName evidence="2">Stage II sporulation protein M</fullName>
    </submittedName>
</protein>
<evidence type="ECO:0000256" key="1">
    <source>
        <dbReference type="SAM" id="Phobius"/>
    </source>
</evidence>
<dbReference type="Pfam" id="PF01944">
    <property type="entry name" value="SpoIIM"/>
    <property type="match status" value="1"/>
</dbReference>
<keyword evidence="3" id="KW-1185">Reference proteome</keyword>
<feature type="transmembrane region" description="Helical" evidence="1">
    <location>
        <begin position="151"/>
        <end position="169"/>
    </location>
</feature>
<feature type="transmembrane region" description="Helical" evidence="1">
    <location>
        <begin position="214"/>
        <end position="241"/>
    </location>
</feature>
<feature type="transmembrane region" description="Helical" evidence="1">
    <location>
        <begin position="262"/>
        <end position="283"/>
    </location>
</feature>
<keyword evidence="1" id="KW-0472">Membrane</keyword>
<evidence type="ECO:0000313" key="2">
    <source>
        <dbReference type="EMBL" id="WMW80962.1"/>
    </source>
</evidence>
<accession>A0ABY9RIB2</accession>
<dbReference type="PANTHER" id="PTHR35337">
    <property type="entry name" value="SLR1478 PROTEIN"/>
    <property type="match status" value="1"/>
</dbReference>
<dbReference type="EMBL" id="CP133720">
    <property type="protein sequence ID" value="WMW80962.1"/>
    <property type="molecule type" value="Genomic_DNA"/>
</dbReference>
<proteinExistence type="predicted"/>
<sequence length="322" mass="36222">MKQKQFEAHHEALWTSIQEILNGDKKTQTQRDDFPSLYRRLCQTLALAQQRGYSPALTDHLQILVGRCHQRLYGVKVERSFTLHRWLFQEFPQRVRAEWKLLLLINLSFWGVALGLGCLVWFAPETAYYFLDSSEIEHMRSMYQSASFKEGRGAVGDFGMFGFYVWNNVSIDFRTFAGGIFFGVPALLIMAFNGMQMGIVASVLSADPSTRHNFWSFVITHGSFEIIGMLFAGVAGMRLGLTVIAPGRASRRQALYEASQRVFPILIGAAILTFIAAFFEAFFCASPNISANVKYITGTCCWIGLIAFFVFAGRSKGARHAA</sequence>
<dbReference type="RefSeq" id="WP_309482453.1">
    <property type="nucleotide sequence ID" value="NZ_CP133720.1"/>
</dbReference>
<gene>
    <name evidence="2" type="ORF">RF679_01450</name>
</gene>
<keyword evidence="1" id="KW-0812">Transmembrane</keyword>
<organism evidence="2 3">
    <name type="scientific">Undibacterium cyanobacteriorum</name>
    <dbReference type="NCBI Taxonomy" id="3073561"/>
    <lineage>
        <taxon>Bacteria</taxon>
        <taxon>Pseudomonadati</taxon>
        <taxon>Pseudomonadota</taxon>
        <taxon>Betaproteobacteria</taxon>
        <taxon>Burkholderiales</taxon>
        <taxon>Oxalobacteraceae</taxon>
        <taxon>Undibacterium</taxon>
    </lineage>
</organism>